<dbReference type="PANTHER" id="PTHR36182">
    <property type="entry name" value="PROTEIN, PUTATIVE (AFU_ORTHOLOGUE AFUA_6G10930)-RELATED"/>
    <property type="match status" value="1"/>
</dbReference>
<dbReference type="EMBL" id="ML220124">
    <property type="protein sequence ID" value="TGZ80455.1"/>
    <property type="molecule type" value="Genomic_DNA"/>
</dbReference>
<evidence type="ECO:0008006" key="5">
    <source>
        <dbReference type="Google" id="ProtNLM"/>
    </source>
</evidence>
<evidence type="ECO:0000256" key="2">
    <source>
        <dbReference type="SAM" id="SignalP"/>
    </source>
</evidence>
<dbReference type="InParanoid" id="A0A4V3SIL1"/>
<feature type="signal peptide" evidence="2">
    <location>
        <begin position="1"/>
        <end position="32"/>
    </location>
</feature>
<dbReference type="OrthoDB" id="2342176at2759"/>
<evidence type="ECO:0000256" key="1">
    <source>
        <dbReference type="SAM" id="MobiDB-lite"/>
    </source>
</evidence>
<organism evidence="3 4">
    <name type="scientific">Ascodesmis nigricans</name>
    <dbReference type="NCBI Taxonomy" id="341454"/>
    <lineage>
        <taxon>Eukaryota</taxon>
        <taxon>Fungi</taxon>
        <taxon>Dikarya</taxon>
        <taxon>Ascomycota</taxon>
        <taxon>Pezizomycotina</taxon>
        <taxon>Pezizomycetes</taxon>
        <taxon>Pezizales</taxon>
        <taxon>Ascodesmidaceae</taxon>
        <taxon>Ascodesmis</taxon>
    </lineage>
</organism>
<evidence type="ECO:0000313" key="3">
    <source>
        <dbReference type="EMBL" id="TGZ80455.1"/>
    </source>
</evidence>
<keyword evidence="4" id="KW-1185">Reference proteome</keyword>
<sequence>MPGHTTHSLSAKYLIQILAVALALSQILQVSAHMSMKDPPPFRYKSNPHLVSEPDYDMSAPLGTYPCKGYHSDFGAASGKSVATYEIGGSYSIELEGSAVHGGGSCQISLSYDAGTTFSVIQSYIGNCVNPNPSGSQKFAFTIPSNAPKGDAILAWTWFNVIGNREMYMNCASVTINSSSSGSIISGRSTSSSSLGPALFVANIGNECTTAEGSAVDFPNPGENVVVSNIVNHFAPVGNCQAKVSSGKALVDDETDRTEPELPAEKGDNGNSQSDPGEGHEKGGYGSGHWKPHTGTEEGSSSSTTPDKGDEGAVKETTPPVTLGKGDEETSGETSPPATPDKEGEGTEETPDGEYAGSEVPESPGDPTNPDGGAGLKEDERSCPVPAFALLPRTPAGITIPGPDGLQCECYRPGEVDIAASSGARVGVVARNLVAVALVAGAMM</sequence>
<keyword evidence="2" id="KW-0732">Signal</keyword>
<proteinExistence type="predicted"/>
<dbReference type="Gene3D" id="2.70.50.70">
    <property type="match status" value="1"/>
</dbReference>
<dbReference type="AlphaFoldDB" id="A0A4V3SIL1"/>
<dbReference type="PANTHER" id="PTHR36182:SF1">
    <property type="entry name" value="PROTEIN, PUTATIVE (AFU_ORTHOLOGUE AFUA_6G10930)-RELATED"/>
    <property type="match status" value="1"/>
</dbReference>
<gene>
    <name evidence="3" type="ORF">EX30DRAFT_331923</name>
</gene>
<reference evidence="3 4" key="1">
    <citation type="submission" date="2019-04" db="EMBL/GenBank/DDBJ databases">
        <title>Comparative genomics and transcriptomics to analyze fruiting body development in filamentous ascomycetes.</title>
        <authorList>
            <consortium name="DOE Joint Genome Institute"/>
            <person name="Lutkenhaus R."/>
            <person name="Traeger S."/>
            <person name="Breuer J."/>
            <person name="Kuo A."/>
            <person name="Lipzen A."/>
            <person name="Pangilinan J."/>
            <person name="Dilworth D."/>
            <person name="Sandor L."/>
            <person name="Poggeler S."/>
            <person name="Barry K."/>
            <person name="Grigoriev I.V."/>
            <person name="Nowrousian M."/>
        </authorList>
    </citation>
    <scope>NUCLEOTIDE SEQUENCE [LARGE SCALE GENOMIC DNA]</scope>
    <source>
        <strain evidence="3 4">CBS 389.68</strain>
    </source>
</reference>
<feature type="compositionally biased region" description="Basic and acidic residues" evidence="1">
    <location>
        <begin position="257"/>
        <end position="268"/>
    </location>
</feature>
<name>A0A4V3SIL1_9PEZI</name>
<dbReference type="Proteomes" id="UP000298138">
    <property type="component" value="Unassembled WGS sequence"/>
</dbReference>
<feature type="region of interest" description="Disordered" evidence="1">
    <location>
        <begin position="243"/>
        <end position="380"/>
    </location>
</feature>
<evidence type="ECO:0000313" key="4">
    <source>
        <dbReference type="Proteomes" id="UP000298138"/>
    </source>
</evidence>
<accession>A0A4V3SIL1</accession>
<feature type="chain" id="PRO_5020383808" description="Lytic polysaccharide monooxygenase" evidence="2">
    <location>
        <begin position="33"/>
        <end position="444"/>
    </location>
</feature>
<protein>
    <recommendedName>
        <fullName evidence="5">Lytic polysaccharide monooxygenase</fullName>
    </recommendedName>
</protein>